<dbReference type="Proteomes" id="UP000878956">
    <property type="component" value="Unassembled WGS sequence"/>
</dbReference>
<name>Q6V591_CLODI</name>
<sequence length="215" mass="25700">MNKKLEKPFVYKREYDLTGYDVEILQKYELEQAIYVYVGSSCAYNMRARSSKWRYHIRTNNKSICCNIKNFIHNLELFYKMELKLSDNIINDKLYYSNIAEFEEFETLEKAREVESTIISQYQFLDSINHMLKQKIILLSNKDSVLNITKNGNTNYLKVKNKYIEKHKNKPIMRYHINCQFNTDGSVKSITQEFEPILELNKKNTLSRPSRVFLK</sequence>
<accession>Q6V591</accession>
<reference evidence="2" key="5">
    <citation type="submission" date="2021-06" db="EMBL/GenBank/DDBJ databases">
        <authorList>
            <consortium name="NCBI Pathogen Detection Project"/>
        </authorList>
    </citation>
    <scope>NUCLEOTIDE SEQUENCE</scope>
    <source>
        <strain evidence="2">HN1000</strain>
    </source>
</reference>
<geneLocation type="plasmid" evidence="1">
    <name>pCD6</name>
</geneLocation>
<dbReference type="RefSeq" id="WP_011161238.1">
    <property type="nucleotide sequence ID" value="NC_005326.1"/>
</dbReference>
<evidence type="ECO:0000313" key="2">
    <source>
        <dbReference type="EMBL" id="HBH1544548.1"/>
    </source>
</evidence>
<dbReference type="EMBL" id="DAEPXK010000096">
    <property type="protein sequence ID" value="HBH1544548.1"/>
    <property type="molecule type" value="Genomic_DNA"/>
</dbReference>
<dbReference type="GeneID" id="66356158"/>
<keyword evidence="1" id="KW-0614">Plasmid</keyword>
<protein>
    <submittedName>
        <fullName evidence="1">Uncharacterized protein</fullName>
    </submittedName>
</protein>
<reference evidence="1" key="3">
    <citation type="journal article" date="2004" name="Anaerobe">
        <title>The development of Clostridium difficile genetic systems.</title>
        <authorList>
            <person name="Minton N."/>
            <person name="Carter G."/>
            <person name="Herbert M."/>
            <person name="O'keeffe T."/>
            <person name="Purdy D."/>
            <person name="Elmore M."/>
            <person name="Ostrowski A."/>
            <person name="Pennington O."/>
            <person name="Davis I."/>
        </authorList>
    </citation>
    <scope>NUCLEOTIDE SEQUENCE</scope>
    <source>
        <strain evidence="1">CD6</strain>
        <plasmid evidence="1">pCD6</plasmid>
    </source>
</reference>
<reference evidence="1" key="2">
    <citation type="submission" date="2003-07" db="EMBL/GenBank/DDBJ databases">
        <authorList>
            <person name="Minton N.P."/>
        </authorList>
    </citation>
    <scope>NUCLEOTIDE SEQUENCE</scope>
    <source>
        <strain evidence="1">CD6</strain>
        <plasmid evidence="1">pCD6</plasmid>
    </source>
</reference>
<evidence type="ECO:0000313" key="1">
    <source>
        <dbReference type="EMBL" id="AAR13706.1"/>
    </source>
</evidence>
<dbReference type="EMBL" id="AY350745">
    <property type="protein sequence ID" value="AAR13706.1"/>
    <property type="molecule type" value="Genomic_DNA"/>
</dbReference>
<reference evidence="1" key="1">
    <citation type="journal article" date="2002" name="Mol. Microbiol.">
        <title>Conjugative transfer of clostridial shuttle vectors from Escherichia coli to Clostridium difficile through circumvention of the restriction barrier.</title>
        <authorList>
            <person name="Purdy D."/>
            <person name="O'Keeffe T.A."/>
            <person name="Elmore M."/>
            <person name="Herbert M."/>
            <person name="McLeod A."/>
            <person name="Bokori-Brown M."/>
            <person name="Ostrowski A."/>
            <person name="Minton N.P."/>
        </authorList>
    </citation>
    <scope>NUCLEOTIDE SEQUENCE</scope>
    <source>
        <strain evidence="1">CD6</strain>
        <plasmid evidence="1">pCD6</plasmid>
    </source>
</reference>
<gene>
    <name evidence="2" type="ORF">KRM00_004102</name>
</gene>
<organism evidence="1">
    <name type="scientific">Clostridioides difficile</name>
    <name type="common">Peptoclostridium difficile</name>
    <dbReference type="NCBI Taxonomy" id="1496"/>
    <lineage>
        <taxon>Bacteria</taxon>
        <taxon>Bacillati</taxon>
        <taxon>Bacillota</taxon>
        <taxon>Clostridia</taxon>
        <taxon>Peptostreptococcales</taxon>
        <taxon>Peptostreptococcaceae</taxon>
        <taxon>Clostridioides</taxon>
    </lineage>
</organism>
<proteinExistence type="predicted"/>
<reference evidence="2" key="4">
    <citation type="journal article" date="2018" name="Genome Biol.">
        <title>SKESA: strategic k-mer extension for scrupulous assemblies.</title>
        <authorList>
            <person name="Souvorov A."/>
            <person name="Agarwala R."/>
            <person name="Lipman D.J."/>
        </authorList>
    </citation>
    <scope>NUCLEOTIDE SEQUENCE</scope>
    <source>
        <strain evidence="2">HN1000</strain>
    </source>
</reference>
<dbReference type="AlphaFoldDB" id="Q6V591"/>